<dbReference type="Pfam" id="PF07734">
    <property type="entry name" value="FBA_1"/>
    <property type="match status" value="1"/>
</dbReference>
<dbReference type="InterPro" id="IPR001810">
    <property type="entry name" value="F-box_dom"/>
</dbReference>
<dbReference type="OrthoDB" id="1059425at2759"/>
<sequence length="372" mass="42925">MLLKRHRSSEEELLPHDVIELILERLPVQALLVFRSVSKKWKSTIDSRRFKERRLQRRRHSRGVYVLFLCVNGENTLKRDDNRVFSFGSSVARTGRIPNSGPLFCYGSCDGIVCLYGIHTPSIVVNPATGWYQNFPLCNYQQLYIPRFDKKDVNFPSPKLGLGKDKLTGTYKPVWLYNSSIFGLENATTCELFDFTTNAWRYVVLASPYQINAYHKPVYLDGSLYWFTDCEEPKVLSLDLHTETFQVICKAPFAHPCDPRQLTMCILDNRLCVSEKKWPTQVIWSFHPSGKTWNQMCCIDLTQTFSWFGVPKFALSPIAIMDKGKLLLQGRDTSHALVIHDLHTKSYEFLFKPSRPVGSVYYFESLFSALSN</sequence>
<dbReference type="SMART" id="SM00256">
    <property type="entry name" value="FBOX"/>
    <property type="match status" value="1"/>
</dbReference>
<proteinExistence type="predicted"/>
<dbReference type="InterPro" id="IPR036047">
    <property type="entry name" value="F-box-like_dom_sf"/>
</dbReference>
<dbReference type="STRING" id="81972.D7LCW0"/>
<protein>
    <submittedName>
        <fullName evidence="2">Predicted protein</fullName>
    </submittedName>
</protein>
<dbReference type="AlphaFoldDB" id="D7LCW0"/>
<feature type="domain" description="F-box" evidence="1">
    <location>
        <begin position="8"/>
        <end position="53"/>
    </location>
</feature>
<dbReference type="KEGG" id="aly:9316840"/>
<evidence type="ECO:0000313" key="2">
    <source>
        <dbReference type="EMBL" id="EFH57032.1"/>
    </source>
</evidence>
<dbReference type="PANTHER" id="PTHR31672:SF13">
    <property type="entry name" value="F-BOX PROTEIN CPR30-LIKE"/>
    <property type="match status" value="1"/>
</dbReference>
<gene>
    <name evidence="2" type="ORF">ARALYDRAFT_668107</name>
</gene>
<dbReference type="InterPro" id="IPR006527">
    <property type="entry name" value="F-box-assoc_dom_typ1"/>
</dbReference>
<dbReference type="HOGENOM" id="CLU_027176_4_2_1"/>
<evidence type="ECO:0000313" key="3">
    <source>
        <dbReference type="Proteomes" id="UP000008694"/>
    </source>
</evidence>
<dbReference type="PANTHER" id="PTHR31672">
    <property type="entry name" value="BNACNNG10540D PROTEIN"/>
    <property type="match status" value="1"/>
</dbReference>
<organism evidence="3">
    <name type="scientific">Arabidopsis lyrata subsp. lyrata</name>
    <name type="common">Lyre-leaved rock-cress</name>
    <dbReference type="NCBI Taxonomy" id="81972"/>
    <lineage>
        <taxon>Eukaryota</taxon>
        <taxon>Viridiplantae</taxon>
        <taxon>Streptophyta</taxon>
        <taxon>Embryophyta</taxon>
        <taxon>Tracheophyta</taxon>
        <taxon>Spermatophyta</taxon>
        <taxon>Magnoliopsida</taxon>
        <taxon>eudicotyledons</taxon>
        <taxon>Gunneridae</taxon>
        <taxon>Pentapetalae</taxon>
        <taxon>rosids</taxon>
        <taxon>malvids</taxon>
        <taxon>Brassicales</taxon>
        <taxon>Brassicaceae</taxon>
        <taxon>Camelineae</taxon>
        <taxon>Arabidopsis</taxon>
    </lineage>
</organism>
<dbReference type="Gene3D" id="1.20.1280.50">
    <property type="match status" value="1"/>
</dbReference>
<dbReference type="SUPFAM" id="SSF81383">
    <property type="entry name" value="F-box domain"/>
    <property type="match status" value="1"/>
</dbReference>
<name>D7LCW0_ARALL</name>
<dbReference type="Gene3D" id="2.120.10.80">
    <property type="entry name" value="Kelch-type beta propeller"/>
    <property type="match status" value="1"/>
</dbReference>
<evidence type="ECO:0000259" key="1">
    <source>
        <dbReference type="PROSITE" id="PS50181"/>
    </source>
</evidence>
<dbReference type="InterPro" id="IPR017451">
    <property type="entry name" value="F-box-assoc_interact_dom"/>
</dbReference>
<dbReference type="NCBIfam" id="TIGR01640">
    <property type="entry name" value="F_box_assoc_1"/>
    <property type="match status" value="1"/>
</dbReference>
<dbReference type="PROSITE" id="PS50181">
    <property type="entry name" value="FBOX"/>
    <property type="match status" value="1"/>
</dbReference>
<dbReference type="InterPro" id="IPR015915">
    <property type="entry name" value="Kelch-typ_b-propeller"/>
</dbReference>
<dbReference type="Gramene" id="Al_scaffold_0004_826">
    <property type="protein sequence ID" value="Al_scaffold_0004_826"/>
    <property type="gene ID" value="Al_scaffold_0004_826"/>
</dbReference>
<dbReference type="CDD" id="cd22157">
    <property type="entry name" value="F-box_AtFBW1-like"/>
    <property type="match status" value="1"/>
</dbReference>
<dbReference type="Proteomes" id="UP000008694">
    <property type="component" value="Unassembled WGS sequence"/>
</dbReference>
<keyword evidence="3" id="KW-1185">Reference proteome</keyword>
<dbReference type="EMBL" id="GL348716">
    <property type="protein sequence ID" value="EFH57032.1"/>
    <property type="molecule type" value="Genomic_DNA"/>
</dbReference>
<reference evidence="3" key="1">
    <citation type="journal article" date="2011" name="Nat. Genet.">
        <title>The Arabidopsis lyrata genome sequence and the basis of rapid genome size change.</title>
        <authorList>
            <person name="Hu T.T."/>
            <person name="Pattyn P."/>
            <person name="Bakker E.G."/>
            <person name="Cao J."/>
            <person name="Cheng J.-F."/>
            <person name="Clark R.M."/>
            <person name="Fahlgren N."/>
            <person name="Fawcett J.A."/>
            <person name="Grimwood J."/>
            <person name="Gundlach H."/>
            <person name="Haberer G."/>
            <person name="Hollister J.D."/>
            <person name="Ossowski S."/>
            <person name="Ottilar R.P."/>
            <person name="Salamov A.A."/>
            <person name="Schneeberger K."/>
            <person name="Spannagl M."/>
            <person name="Wang X."/>
            <person name="Yang L."/>
            <person name="Nasrallah M.E."/>
            <person name="Bergelson J."/>
            <person name="Carrington J.C."/>
            <person name="Gaut B.S."/>
            <person name="Schmutz J."/>
            <person name="Mayer K.F.X."/>
            <person name="Van de Peer Y."/>
            <person name="Grigoriev I.V."/>
            <person name="Nordborg M."/>
            <person name="Weigel D."/>
            <person name="Guo Y.-L."/>
        </authorList>
    </citation>
    <scope>NUCLEOTIDE SEQUENCE [LARGE SCALE GENOMIC DNA]</scope>
    <source>
        <strain evidence="3">cv. MN47</strain>
    </source>
</reference>
<dbReference type="InterPro" id="IPR011043">
    <property type="entry name" value="Gal_Oxase/kelch_b-propeller"/>
</dbReference>
<dbReference type="SUPFAM" id="SSF50965">
    <property type="entry name" value="Galactose oxidase, central domain"/>
    <property type="match status" value="1"/>
</dbReference>
<dbReference type="Pfam" id="PF00646">
    <property type="entry name" value="F-box"/>
    <property type="match status" value="1"/>
</dbReference>
<dbReference type="InterPro" id="IPR050796">
    <property type="entry name" value="SCF_F-box_component"/>
</dbReference>
<accession>D7LCW0</accession>